<dbReference type="OrthoDB" id="5525824at2"/>
<dbReference type="InterPro" id="IPR006665">
    <property type="entry name" value="OmpA-like"/>
</dbReference>
<dbReference type="EMBL" id="QBKP01000004">
    <property type="protein sequence ID" value="PTX50988.1"/>
    <property type="molecule type" value="Genomic_DNA"/>
</dbReference>
<dbReference type="AlphaFoldDB" id="A0A2T6B4I1"/>
<accession>A0A2T6B4I1</accession>
<gene>
    <name evidence="5" type="ORF">C8N34_104106</name>
</gene>
<dbReference type="Gene3D" id="3.40.1520.20">
    <property type="match status" value="1"/>
</dbReference>
<evidence type="ECO:0000259" key="4">
    <source>
        <dbReference type="PROSITE" id="PS51123"/>
    </source>
</evidence>
<dbReference type="PRINTS" id="PR01021">
    <property type="entry name" value="OMPADOMAIN"/>
</dbReference>
<evidence type="ECO:0000256" key="3">
    <source>
        <dbReference type="PROSITE-ProRule" id="PRU00473"/>
    </source>
</evidence>
<dbReference type="InterPro" id="IPR006664">
    <property type="entry name" value="OMP_bac"/>
</dbReference>
<feature type="domain" description="OmpA-like" evidence="4">
    <location>
        <begin position="365"/>
        <end position="482"/>
    </location>
</feature>
<dbReference type="InterPro" id="IPR036737">
    <property type="entry name" value="OmpA-like_sf"/>
</dbReference>
<name>A0A2T6B4I1_9RHOB</name>
<protein>
    <submittedName>
        <fullName evidence="5">OOP family OmpA-OmpF porin</fullName>
    </submittedName>
</protein>
<dbReference type="SUPFAM" id="SSF103088">
    <property type="entry name" value="OmpA-like"/>
    <property type="match status" value="1"/>
</dbReference>
<dbReference type="InterPro" id="IPR050330">
    <property type="entry name" value="Bact_OuterMem_StrucFunc"/>
</dbReference>
<dbReference type="PANTHER" id="PTHR30329">
    <property type="entry name" value="STATOR ELEMENT OF FLAGELLAR MOTOR COMPLEX"/>
    <property type="match status" value="1"/>
</dbReference>
<dbReference type="RefSeq" id="WP_145693592.1">
    <property type="nucleotide sequence ID" value="NZ_QBKP01000004.1"/>
</dbReference>
<dbReference type="Pfam" id="PF00691">
    <property type="entry name" value="OmpA"/>
    <property type="match status" value="1"/>
</dbReference>
<dbReference type="PROSITE" id="PS51123">
    <property type="entry name" value="OMPA_2"/>
    <property type="match status" value="1"/>
</dbReference>
<comment type="caution">
    <text evidence="5">The sequence shown here is derived from an EMBL/GenBank/DDBJ whole genome shotgun (WGS) entry which is preliminary data.</text>
</comment>
<reference evidence="5 6" key="1">
    <citation type="submission" date="2018-04" db="EMBL/GenBank/DDBJ databases">
        <title>Genomic Encyclopedia of Archaeal and Bacterial Type Strains, Phase II (KMG-II): from individual species to whole genera.</title>
        <authorList>
            <person name="Goeker M."/>
        </authorList>
    </citation>
    <scope>NUCLEOTIDE SEQUENCE [LARGE SCALE GENOMIC DNA]</scope>
    <source>
        <strain evidence="5 6">DSM 21823</strain>
    </source>
</reference>
<proteinExistence type="predicted"/>
<evidence type="ECO:0000313" key="6">
    <source>
        <dbReference type="Proteomes" id="UP000244224"/>
    </source>
</evidence>
<dbReference type="CDD" id="cd07185">
    <property type="entry name" value="OmpA_C-like"/>
    <property type="match status" value="1"/>
</dbReference>
<keyword evidence="2 3" id="KW-0472">Membrane</keyword>
<keyword evidence="6" id="KW-1185">Reference proteome</keyword>
<organism evidence="5 6">
    <name type="scientific">Gemmobacter caeni</name>
    <dbReference type="NCBI Taxonomy" id="589035"/>
    <lineage>
        <taxon>Bacteria</taxon>
        <taxon>Pseudomonadati</taxon>
        <taxon>Pseudomonadota</taxon>
        <taxon>Alphaproteobacteria</taxon>
        <taxon>Rhodobacterales</taxon>
        <taxon>Paracoccaceae</taxon>
        <taxon>Gemmobacter</taxon>
    </lineage>
</organism>
<sequence>MRKVLGIGVMLLGVAVLGLWANSHEAPALQSRIAAGAAQVAGGSVHGISTMVSGRDINIAGLADSAAERDALMAALNNVPGRRVVRGELQLLPAVSPFETAVFKSAEGGLSASGHVPTEKARALLTPALGEAASALVLASGAPEGQMPAVIAGIAALGPMISGAAEVSDGKLHVSGDVLGPGERGAVLLALAGLPEGAVSLDLTLRDDGTPPDWTLDYSAMQGAVLTGKLPKGLEVAAVAGALGLARIDNEAKSALIGEPMPEVPAIFGILKGWMADFERLRVRIGPGGSRIEAGFGAGADRELISGRLAEALGPDVALDIDVVESEAPEGAERMNAATGQAERLSAGYWLPVASFAADRASCQAQAENVLEGTTVNFVTGSDRLDADAQRVLNRLAAVIAPCAAVGLKAEIGGHTDASGDPLGNIALSQRRAEAVRAALVARGVPAAMLRAWGYGASRPVADNATDEGRARNRRTTVLWSE</sequence>
<dbReference type="Proteomes" id="UP000244224">
    <property type="component" value="Unassembled WGS sequence"/>
</dbReference>
<evidence type="ECO:0000313" key="5">
    <source>
        <dbReference type="EMBL" id="PTX50988.1"/>
    </source>
</evidence>
<evidence type="ECO:0000256" key="1">
    <source>
        <dbReference type="ARBA" id="ARBA00004442"/>
    </source>
</evidence>
<dbReference type="PANTHER" id="PTHR30329:SF17">
    <property type="entry name" value="LIPOPROTEIN YFIB-RELATED"/>
    <property type="match status" value="1"/>
</dbReference>
<comment type="subcellular location">
    <subcellularLocation>
        <location evidence="1">Cell outer membrane</location>
    </subcellularLocation>
</comment>
<dbReference type="Gene3D" id="3.30.1330.60">
    <property type="entry name" value="OmpA-like domain"/>
    <property type="match status" value="1"/>
</dbReference>
<dbReference type="GO" id="GO:0009279">
    <property type="term" value="C:cell outer membrane"/>
    <property type="evidence" value="ECO:0007669"/>
    <property type="project" value="UniProtKB-SubCell"/>
</dbReference>
<evidence type="ECO:0000256" key="2">
    <source>
        <dbReference type="ARBA" id="ARBA00023136"/>
    </source>
</evidence>